<name>A0ABS8L3E1_9HYPH</name>
<dbReference type="PANTHER" id="PTHR14218:SF15">
    <property type="entry name" value="TRIPEPTIDYL-PEPTIDASE 1"/>
    <property type="match status" value="1"/>
</dbReference>
<keyword evidence="1" id="KW-0479">Metal-binding</keyword>
<dbReference type="Gene3D" id="3.40.50.200">
    <property type="entry name" value="Peptidase S8/S53 domain"/>
    <property type="match status" value="1"/>
</dbReference>
<dbReference type="InterPro" id="IPR025193">
    <property type="entry name" value="DUF4114"/>
</dbReference>
<accession>A0ABS8L3E1</accession>
<dbReference type="Proteomes" id="UP001198862">
    <property type="component" value="Unassembled WGS sequence"/>
</dbReference>
<proteinExistence type="predicted"/>
<feature type="active site" description="Charge relay system" evidence="1">
    <location>
        <position position="293"/>
    </location>
</feature>
<evidence type="ECO:0000256" key="1">
    <source>
        <dbReference type="PROSITE-ProRule" id="PRU01032"/>
    </source>
</evidence>
<keyword evidence="1" id="KW-0106">Calcium</keyword>
<dbReference type="PANTHER" id="PTHR14218">
    <property type="entry name" value="PROTEASE S8 TRIPEPTIDYL PEPTIDASE I CLN2"/>
    <property type="match status" value="1"/>
</dbReference>
<gene>
    <name evidence="3" type="ORF">LJ725_25590</name>
</gene>
<keyword evidence="1" id="KW-0645">Protease</keyword>
<dbReference type="SUPFAM" id="SSF52743">
    <property type="entry name" value="Subtilisin-like"/>
    <property type="match status" value="1"/>
</dbReference>
<comment type="caution">
    <text evidence="3">The sequence shown here is derived from an EMBL/GenBank/DDBJ whole genome shotgun (WGS) entry which is preliminary data.</text>
</comment>
<dbReference type="Pfam" id="PF13448">
    <property type="entry name" value="DUF4114"/>
    <property type="match status" value="1"/>
</dbReference>
<dbReference type="InterPro" id="IPR036852">
    <property type="entry name" value="Peptidase_S8/S53_dom_sf"/>
</dbReference>
<reference evidence="3 4" key="1">
    <citation type="submission" date="2021-11" db="EMBL/GenBank/DDBJ databases">
        <authorList>
            <person name="Lee D.-H."/>
            <person name="Kim S.-B."/>
        </authorList>
    </citation>
    <scope>NUCLEOTIDE SEQUENCE [LARGE SCALE GENOMIC DNA]</scope>
    <source>
        <strain evidence="3 4">KCTC 52223</strain>
    </source>
</reference>
<comment type="cofactor">
    <cofactor evidence="1">
        <name>Ca(2+)</name>
        <dbReference type="ChEBI" id="CHEBI:29108"/>
    </cofactor>
    <text evidence="1">Binds 1 Ca(2+) ion per subunit.</text>
</comment>
<feature type="binding site" evidence="1">
    <location>
        <position position="620"/>
    </location>
    <ligand>
        <name>Ca(2+)</name>
        <dbReference type="ChEBI" id="CHEBI:29108"/>
    </ligand>
</feature>
<dbReference type="InterPro" id="IPR030400">
    <property type="entry name" value="Sedolisin_dom"/>
</dbReference>
<evidence type="ECO:0000313" key="3">
    <source>
        <dbReference type="EMBL" id="MCC8432363.1"/>
    </source>
</evidence>
<dbReference type="PROSITE" id="PS51695">
    <property type="entry name" value="SEDOLISIN"/>
    <property type="match status" value="1"/>
</dbReference>
<dbReference type="RefSeq" id="WP_230553783.1">
    <property type="nucleotide sequence ID" value="NZ_JAJISD010000014.1"/>
</dbReference>
<dbReference type="InterPro" id="IPR050819">
    <property type="entry name" value="Tripeptidyl-peptidase_I"/>
</dbReference>
<dbReference type="EMBL" id="JAJISD010000014">
    <property type="protein sequence ID" value="MCC8432363.1"/>
    <property type="molecule type" value="Genomic_DNA"/>
</dbReference>
<protein>
    <recommendedName>
        <fullName evidence="2">Peptidase S53 domain-containing protein</fullName>
    </recommendedName>
</protein>
<evidence type="ECO:0000313" key="4">
    <source>
        <dbReference type="Proteomes" id="UP001198862"/>
    </source>
</evidence>
<feature type="binding site" evidence="1">
    <location>
        <position position="654"/>
    </location>
    <ligand>
        <name>Ca(2+)</name>
        <dbReference type="ChEBI" id="CHEBI:29108"/>
    </ligand>
</feature>
<feature type="active site" description="Charge relay system" evidence="1">
    <location>
        <position position="289"/>
    </location>
</feature>
<sequence>MTTYNPIANSTFLEFTGYGIVDQNQTVEQAYDMTDGAPFPNGSAYGINVALVLERANDPTAMLAGDWGSRQTALKALDTGNALWTTYGADVTQYNNSVAFIENTLGLTVLDSSNSNYVSSAESRTIWVEINTQAEWKALFGSGSTLMYSPTGGQQGEVWYWNGSLSLPSELTVDGLWLDQDTVPVPDNMAPGVSVILPEGWQSIGNAADVPNTNPQDFGDLYDFPLVGANYQTGTIGLIEPGVGTSLTGDQSGSQFETRLTDYLTDVGTSGTGSVFVQGIDGQSGTSGERSLDVGIVAAVNPNSDLALYNGSGDTTANGNASASVFTAIQSSIFGTASNLANTQSVGPAPVTTSSWSDIQFLAPDSPFYRAYMQLFIDAALINQTTLIALGDGGSGFETGGGLATPRNNNTSPYNIMVGGSSLSTLGTAAQDPTLNGTDASFTPIYSLAMAGDAATLWQLMSGGLSHLPSTAALGDWLVETAWNEYQTTDQQTFVGGNGPDGSSYLTNNTGAGGMDTTQATPAYQEDYGLTSAIYAALGLNGRALPDVVAPAGGNMFYSTPGPNMEALVGEGGTSAATPFWASLITQINYVFNDQGLPNLGYMTDLLYLASVIAPGSFNDVTMGNNTSSFSLGGADYGGITPTGYGYEAGTGYDLASGLGSPNGLLLARALTEIAHSQLYFSATPDVIDANAGGWTSGTAQTLLLQTTASADATATVTAGGDSIDAGSAAHAAYAWTSQLAQQSLQSDFDGDLLALFDGQTQGSLTQAIVAGGESLSVTFNGAAAVAAQANLSASFGFADFFSDATNSVRLAQAVAVAETAGGADDVNVVVRMRQVAGADLSLMLYKVDDYNGTISGLAPDQAGYAAAAAGRAYAVLGGGTTIAGPGDGNAGQAQITGVDAGDLIAMQLTNVTNGDTFWAFSQANEMVGGEHVAHLWNYGANTWGWEDLHGGGDRDFNDLVVQLDFTSTAGSGLLVA</sequence>
<evidence type="ECO:0000259" key="2">
    <source>
        <dbReference type="PROSITE" id="PS51695"/>
    </source>
</evidence>
<feature type="domain" description="Peptidase S53" evidence="2">
    <location>
        <begin position="212"/>
        <end position="674"/>
    </location>
</feature>
<organism evidence="3 4">
    <name type="scientific">Reyranella aquatilis</name>
    <dbReference type="NCBI Taxonomy" id="2035356"/>
    <lineage>
        <taxon>Bacteria</taxon>
        <taxon>Pseudomonadati</taxon>
        <taxon>Pseudomonadota</taxon>
        <taxon>Alphaproteobacteria</taxon>
        <taxon>Hyphomicrobiales</taxon>
        <taxon>Reyranellaceae</taxon>
        <taxon>Reyranella</taxon>
    </lineage>
</organism>
<feature type="binding site" evidence="1">
    <location>
        <position position="621"/>
    </location>
    <ligand>
        <name>Ca(2+)</name>
        <dbReference type="ChEBI" id="CHEBI:29108"/>
    </ligand>
</feature>
<keyword evidence="1" id="KW-0720">Serine protease</keyword>
<feature type="active site" description="Charge relay system" evidence="1">
    <location>
        <position position="575"/>
    </location>
</feature>
<feature type="binding site" evidence="1">
    <location>
        <position position="652"/>
    </location>
    <ligand>
        <name>Ca(2+)</name>
        <dbReference type="ChEBI" id="CHEBI:29108"/>
    </ligand>
</feature>
<keyword evidence="1" id="KW-0378">Hydrolase</keyword>
<keyword evidence="4" id="KW-1185">Reference proteome</keyword>